<evidence type="ECO:0000313" key="12">
    <source>
        <dbReference type="EMBL" id="NYE95363.1"/>
    </source>
</evidence>
<evidence type="ECO:0000256" key="3">
    <source>
        <dbReference type="ARBA" id="ARBA00022538"/>
    </source>
</evidence>
<gene>
    <name evidence="11" type="primary">kdpC</name>
    <name evidence="12" type="ORF">FHU41_001584</name>
</gene>
<keyword evidence="5 11" id="KW-0547">Nucleotide-binding</keyword>
<evidence type="ECO:0000256" key="9">
    <source>
        <dbReference type="ARBA" id="ARBA00023065"/>
    </source>
</evidence>
<keyword evidence="1 11" id="KW-0813">Transport</keyword>
<keyword evidence="13" id="KW-1185">Reference proteome</keyword>
<keyword evidence="10 11" id="KW-0472">Membrane</keyword>
<sequence>MNFDFKGYLRQFGTAVRFLLLVTVVLGLVYPAFVWGVAQLAAPGQANGSLLSVNGKPAASSLIVQSTQDGLGAQWFHPRPSAVSWDPATSSASNLGPNDPKLKEAMAKLRKQVAQVEGVPEAQVPVDAVTAGASGLDPQISPAYAQLQVPRIAQQTGVSAANLEIMIAKRTTSGLESLLGQESVNVTLLNLDLAASRSR</sequence>
<dbReference type="PANTHER" id="PTHR30042:SF2">
    <property type="entry name" value="POTASSIUM-TRANSPORTING ATPASE KDPC SUBUNIT"/>
    <property type="match status" value="1"/>
</dbReference>
<protein>
    <recommendedName>
        <fullName evidence="11">Potassium-transporting ATPase KdpC subunit</fullName>
    </recommendedName>
    <alternativeName>
        <fullName evidence="11">ATP phosphohydrolase [potassium-transporting] C chain</fullName>
    </alternativeName>
    <alternativeName>
        <fullName evidence="11">Potassium-binding and translocating subunit C</fullName>
    </alternativeName>
    <alternativeName>
        <fullName evidence="11">Potassium-translocating ATPase C chain</fullName>
    </alternativeName>
</protein>
<evidence type="ECO:0000256" key="10">
    <source>
        <dbReference type="ARBA" id="ARBA00023136"/>
    </source>
</evidence>
<comment type="subcellular location">
    <subcellularLocation>
        <location evidence="11">Cell membrane</location>
        <topology evidence="11">Single-pass membrane protein</topology>
    </subcellularLocation>
</comment>
<dbReference type="PANTHER" id="PTHR30042">
    <property type="entry name" value="POTASSIUM-TRANSPORTING ATPASE C CHAIN"/>
    <property type="match status" value="1"/>
</dbReference>
<evidence type="ECO:0000256" key="5">
    <source>
        <dbReference type="ARBA" id="ARBA00022741"/>
    </source>
</evidence>
<comment type="subunit">
    <text evidence="11">The system is composed of three essential subunits: KdpA, KdpB and KdpC.</text>
</comment>
<proteinExistence type="inferred from homology"/>
<evidence type="ECO:0000256" key="1">
    <source>
        <dbReference type="ARBA" id="ARBA00022448"/>
    </source>
</evidence>
<comment type="caution">
    <text evidence="12">The sequence shown here is derived from an EMBL/GenBank/DDBJ whole genome shotgun (WGS) entry which is preliminary data.</text>
</comment>
<keyword evidence="2 11" id="KW-1003">Cell membrane</keyword>
<name>A0A7Y9LTI1_9MICC</name>
<comment type="similarity">
    <text evidence="11">Belongs to the KdpC family.</text>
</comment>
<keyword evidence="4 11" id="KW-0812">Transmembrane</keyword>
<evidence type="ECO:0000256" key="11">
    <source>
        <dbReference type="HAMAP-Rule" id="MF_00276"/>
    </source>
</evidence>
<dbReference type="RefSeq" id="WP_179389008.1">
    <property type="nucleotide sequence ID" value="NZ_JACBYQ010000001.1"/>
</dbReference>
<keyword evidence="3 11" id="KW-0633">Potassium transport</keyword>
<dbReference type="InterPro" id="IPR003820">
    <property type="entry name" value="KdpC"/>
</dbReference>
<keyword evidence="7 11" id="KW-0630">Potassium</keyword>
<reference evidence="12 13" key="1">
    <citation type="submission" date="2020-07" db="EMBL/GenBank/DDBJ databases">
        <title>Sequencing the genomes of 1000 actinobacteria strains.</title>
        <authorList>
            <person name="Klenk H.-P."/>
        </authorList>
    </citation>
    <scope>NUCLEOTIDE SEQUENCE [LARGE SCALE GENOMIC DNA]</scope>
    <source>
        <strain evidence="12 13">DSM 102047</strain>
    </source>
</reference>
<keyword evidence="6 11" id="KW-0067">ATP-binding</keyword>
<keyword evidence="8 11" id="KW-1133">Transmembrane helix</keyword>
<evidence type="ECO:0000313" key="13">
    <source>
        <dbReference type="Proteomes" id="UP000521748"/>
    </source>
</evidence>
<evidence type="ECO:0000256" key="2">
    <source>
        <dbReference type="ARBA" id="ARBA00022475"/>
    </source>
</evidence>
<dbReference type="HAMAP" id="MF_00276">
    <property type="entry name" value="KdpC"/>
    <property type="match status" value="1"/>
</dbReference>
<dbReference type="GO" id="GO:0005886">
    <property type="term" value="C:plasma membrane"/>
    <property type="evidence" value="ECO:0007669"/>
    <property type="project" value="UniProtKB-SubCell"/>
</dbReference>
<keyword evidence="9 11" id="KW-0406">Ion transport</keyword>
<evidence type="ECO:0000256" key="6">
    <source>
        <dbReference type="ARBA" id="ARBA00022840"/>
    </source>
</evidence>
<evidence type="ECO:0000256" key="7">
    <source>
        <dbReference type="ARBA" id="ARBA00022958"/>
    </source>
</evidence>
<organism evidence="12 13">
    <name type="scientific">Psychromicrobium silvestre</name>
    <dbReference type="NCBI Taxonomy" id="1645614"/>
    <lineage>
        <taxon>Bacteria</taxon>
        <taxon>Bacillati</taxon>
        <taxon>Actinomycetota</taxon>
        <taxon>Actinomycetes</taxon>
        <taxon>Micrococcales</taxon>
        <taxon>Micrococcaceae</taxon>
        <taxon>Psychromicrobium</taxon>
    </lineage>
</organism>
<evidence type="ECO:0000256" key="8">
    <source>
        <dbReference type="ARBA" id="ARBA00022989"/>
    </source>
</evidence>
<comment type="function">
    <text evidence="11">Part of the high-affinity ATP-driven potassium transport (or Kdp) system, which catalyzes the hydrolysis of ATP coupled with the electrogenic transport of potassium into the cytoplasm. This subunit acts as a catalytic chaperone that increases the ATP-binding affinity of the ATP-hydrolyzing subunit KdpB by the formation of a transient KdpB/KdpC/ATP ternary complex.</text>
</comment>
<dbReference type="PIRSF" id="PIRSF001296">
    <property type="entry name" value="K_ATPase_KdpC"/>
    <property type="match status" value="1"/>
</dbReference>
<dbReference type="Proteomes" id="UP000521748">
    <property type="component" value="Unassembled WGS sequence"/>
</dbReference>
<dbReference type="GO" id="GO:0005524">
    <property type="term" value="F:ATP binding"/>
    <property type="evidence" value="ECO:0007669"/>
    <property type="project" value="UniProtKB-UniRule"/>
</dbReference>
<accession>A0A7Y9LTI1</accession>
<dbReference type="Pfam" id="PF02669">
    <property type="entry name" value="KdpC"/>
    <property type="match status" value="1"/>
</dbReference>
<evidence type="ECO:0000256" key="4">
    <source>
        <dbReference type="ARBA" id="ARBA00022692"/>
    </source>
</evidence>
<dbReference type="GO" id="GO:0008556">
    <property type="term" value="F:P-type potassium transmembrane transporter activity"/>
    <property type="evidence" value="ECO:0007669"/>
    <property type="project" value="InterPro"/>
</dbReference>
<dbReference type="EMBL" id="JACBYQ010000001">
    <property type="protein sequence ID" value="NYE95363.1"/>
    <property type="molecule type" value="Genomic_DNA"/>
</dbReference>
<dbReference type="AlphaFoldDB" id="A0A7Y9LTI1"/>
<feature type="transmembrane region" description="Helical" evidence="11">
    <location>
        <begin position="12"/>
        <end position="33"/>
    </location>
</feature>